<dbReference type="PRINTS" id="PR00261">
    <property type="entry name" value="LDLRECEPTOR"/>
</dbReference>
<dbReference type="OrthoDB" id="6516865at2759"/>
<feature type="domain" description="MAM" evidence="4">
    <location>
        <begin position="1187"/>
        <end position="1351"/>
    </location>
</feature>
<dbReference type="VEuPathDB" id="VectorBase:LDEU007608"/>
<dbReference type="EMBL" id="NCKV01004887">
    <property type="protein sequence ID" value="RWS24432.1"/>
    <property type="molecule type" value="Genomic_DNA"/>
</dbReference>
<feature type="disulfide bond" evidence="3">
    <location>
        <begin position="468"/>
        <end position="483"/>
    </location>
</feature>
<dbReference type="InterPro" id="IPR013320">
    <property type="entry name" value="ConA-like_dom_sf"/>
</dbReference>
<dbReference type="GO" id="GO:0016020">
    <property type="term" value="C:membrane"/>
    <property type="evidence" value="ECO:0007669"/>
    <property type="project" value="InterPro"/>
</dbReference>
<feature type="disulfide bond" evidence="3">
    <location>
        <begin position="239"/>
        <end position="251"/>
    </location>
</feature>
<dbReference type="InterPro" id="IPR023415">
    <property type="entry name" value="LDLR_class-A_CS"/>
</dbReference>
<feature type="domain" description="MAM" evidence="4">
    <location>
        <begin position="653"/>
        <end position="819"/>
    </location>
</feature>
<dbReference type="Proteomes" id="UP000288716">
    <property type="component" value="Unassembled WGS sequence"/>
</dbReference>
<gene>
    <name evidence="5" type="ORF">B4U80_13220</name>
</gene>
<keyword evidence="1 3" id="KW-1015">Disulfide bond</keyword>
<evidence type="ECO:0000313" key="5">
    <source>
        <dbReference type="EMBL" id="RWS24432.1"/>
    </source>
</evidence>
<evidence type="ECO:0000313" key="6">
    <source>
        <dbReference type="Proteomes" id="UP000288716"/>
    </source>
</evidence>
<feature type="non-terminal residue" evidence="5">
    <location>
        <position position="1419"/>
    </location>
</feature>
<feature type="domain" description="MAM" evidence="4">
    <location>
        <begin position="974"/>
        <end position="1142"/>
    </location>
</feature>
<sequence length="1419" mass="162226">MFTIQGKGDLTWKTSQIELRSNTEKFHVYIVGILKSRRKRFIAIDDLSISLDSCPKPDLIKKCKSGEMVPESNVCNFRYDCTTLDDELNCANCTFLTGMCGYKTNQFEFVKEMQLNYIQLKDKFSKIGVIESPWLKNSRNSCSLTFDYKRQSCEPGGDCYISVGLNFGSNEIIEIWNSKNYKENDDQWNNALVGIGAMKLFKVWFTATFEKNDHKYFTSLALNKFLFWNCSYPLPDVECTANQFKCRNGLCIEKSDLCDFENDCGDNSDEEKCEQFKHRCDFETGIENNFECYDWIHSLLWTVEEAFVSIKSGLTRDHTIGSRKGHFIQSNARNSGPLMFSFKLQPENKCVFRFYYIIYAQNGILNISAQNEDNSVTLIRTFKSDDFFYFRKAAINLNGLTKSQFNLRFDSQILQNAKYGQSYVAIDDISFSEECFKNEEIPTTTEVISECDFYCTSNKQCIYESEVCDFKQDCDDGSDELNCGDCTFNETYCNWSNEGDETWLLVNANKFKDYILIPSLDSTNSQNGSFLILQSNGVQTKNKYAILRSPSIGKTSSLCHMQFSYFNNFKKGSLTIQLRKGKTTIPIYTTSFTNSTKWHRKQLSLSSITSRFNIEFVATGEYHEWIDDIVPIGIDDFKLSNCTAIEEEKTRGLDCDFEKDECGWFQPQFNSRTLPWIRSNDFWEINLEYNTSSDHTTGNGYFVYVQRPFGSNGTNAAYTSPVQAPTNSSCFQFYYRMFSRIPVTLELSLTSLKGVSRKLFFKQNSQSNSWLSDSVNIKSNEKFRLQFKVSIGSYSKRNVFNKFFIALDDFSLKNSECKENNYCDFEIESCAWKSNGWRRIKGDDVNPIIVDHSTGTISGHVIVTAKSGSLSLITTNDVSSKYRCLSFWYILKGTVDDLLTIKQKEANIWEESAIDEIFDVIAGRVNENSWNYGRVNISSQSGTTLIIEANAKSSKANYLLDDIAISDTHCSPVGSCDFESDFCGWRNLNHFGTDSILWLRNSGETPTQFIGPIADHTKKTSEGFYLFIENHGVENETAVIESELLRFSPKICVQFFYHMFSSSLISNLGSLSVSYFSEESGIEISVDEPILGGHIDDWILYRKTLNNLPKKYKILITAKTGVAETGDIAIDDIMITNGICEGEVEPRCSHEEFDCGAIEILCIPKMYVCDFTEDCLNGNDENANCTKSCDFENGKRCEWNLSSTADNFKWKVSEALDASNSYLPLKDHTNNNVQGWIASILTTYKSQYSSAKMSSNIFSKSGSECVLEFYYYCDMNNCPLQVIKEYENSTDIFLWDTFESSLFTTRDAKWRLAKAFIGGDENFKIHFIARQHFYSLFGIAIDDIIFKSCSHPKFGDFENKCDGVNDFKCSNGHCVRKSNVCDYSNDCMDNSDEEMTLCKQFLGNCDFETDCQFWRPANG</sequence>
<dbReference type="InterPro" id="IPR002172">
    <property type="entry name" value="LDrepeatLR_classA_rpt"/>
</dbReference>
<comment type="caution">
    <text evidence="3">Lacks conserved residue(s) required for the propagation of feature annotation.</text>
</comment>
<dbReference type="InterPro" id="IPR000998">
    <property type="entry name" value="MAM_dom"/>
</dbReference>
<feature type="domain" description="MAM" evidence="4">
    <location>
        <begin position="821"/>
        <end position="972"/>
    </location>
</feature>
<comment type="caution">
    <text evidence="5">The sequence shown here is derived from an EMBL/GenBank/DDBJ whole genome shotgun (WGS) entry which is preliminary data.</text>
</comment>
<name>A0A443SA91_9ACAR</name>
<dbReference type="Gene3D" id="4.10.400.10">
    <property type="entry name" value="Low-density Lipoprotein Receptor"/>
    <property type="match status" value="4"/>
</dbReference>
<keyword evidence="6" id="KW-1185">Reference proteome</keyword>
<dbReference type="InterPro" id="IPR036055">
    <property type="entry name" value="LDL_receptor-like_sf"/>
</dbReference>
<dbReference type="Pfam" id="PF00057">
    <property type="entry name" value="Ldl_recept_a"/>
    <property type="match status" value="4"/>
</dbReference>
<dbReference type="STRING" id="299467.A0A443SA91"/>
<dbReference type="Pfam" id="PF00629">
    <property type="entry name" value="MAM"/>
    <property type="match status" value="6"/>
</dbReference>
<accession>A0A443SA91</accession>
<dbReference type="Gene3D" id="2.60.120.200">
    <property type="match status" value="7"/>
</dbReference>
<dbReference type="PROSITE" id="PS01209">
    <property type="entry name" value="LDLRA_1"/>
    <property type="match status" value="2"/>
</dbReference>
<feature type="domain" description="MAM" evidence="4">
    <location>
        <begin position="484"/>
        <end position="644"/>
    </location>
</feature>
<feature type="domain" description="MAM" evidence="4">
    <location>
        <begin position="1"/>
        <end position="56"/>
    </location>
</feature>
<feature type="disulfide bond" evidence="3">
    <location>
        <begin position="1369"/>
        <end position="1387"/>
    </location>
</feature>
<feature type="domain" description="MAM" evidence="4">
    <location>
        <begin position="278"/>
        <end position="437"/>
    </location>
</feature>
<dbReference type="SMART" id="SM00137">
    <property type="entry name" value="MAM"/>
    <property type="match status" value="5"/>
</dbReference>
<dbReference type="PANTHER" id="PTHR23282">
    <property type="entry name" value="APICAL ENDOSOMAL GLYCOPROTEIN PRECURSOR"/>
    <property type="match status" value="1"/>
</dbReference>
<dbReference type="PROSITE" id="PS50060">
    <property type="entry name" value="MAM_2"/>
    <property type="match status" value="7"/>
</dbReference>
<dbReference type="FunFam" id="4.10.400.10:FF:000065">
    <property type="entry name" value="Transmembrane protease serine 7"/>
    <property type="match status" value="1"/>
</dbReference>
<dbReference type="PANTHER" id="PTHR23282:SF101">
    <property type="entry name" value="MAM DOMAIN-CONTAINING PROTEIN"/>
    <property type="match status" value="1"/>
</dbReference>
<evidence type="ECO:0000259" key="4">
    <source>
        <dbReference type="PROSITE" id="PS50060"/>
    </source>
</evidence>
<protein>
    <submittedName>
        <fullName evidence="5">Apical endosomal glycoprotein-like protein</fullName>
    </submittedName>
</protein>
<proteinExistence type="predicted"/>
<organism evidence="5 6">
    <name type="scientific">Leptotrombidium deliense</name>
    <dbReference type="NCBI Taxonomy" id="299467"/>
    <lineage>
        <taxon>Eukaryota</taxon>
        <taxon>Metazoa</taxon>
        <taxon>Ecdysozoa</taxon>
        <taxon>Arthropoda</taxon>
        <taxon>Chelicerata</taxon>
        <taxon>Arachnida</taxon>
        <taxon>Acari</taxon>
        <taxon>Acariformes</taxon>
        <taxon>Trombidiformes</taxon>
        <taxon>Prostigmata</taxon>
        <taxon>Anystina</taxon>
        <taxon>Parasitengona</taxon>
        <taxon>Trombiculoidea</taxon>
        <taxon>Trombiculidae</taxon>
        <taxon>Leptotrombidium</taxon>
    </lineage>
</organism>
<dbReference type="SUPFAM" id="SSF57424">
    <property type="entry name" value="LDL receptor-like module"/>
    <property type="match status" value="4"/>
</dbReference>
<evidence type="ECO:0000256" key="1">
    <source>
        <dbReference type="ARBA" id="ARBA00023157"/>
    </source>
</evidence>
<feature type="disulfide bond" evidence="3">
    <location>
        <begin position="246"/>
        <end position="264"/>
    </location>
</feature>
<evidence type="ECO:0000256" key="2">
    <source>
        <dbReference type="ARBA" id="ARBA00023180"/>
    </source>
</evidence>
<dbReference type="SUPFAM" id="SSF49899">
    <property type="entry name" value="Concanavalin A-like lectins/glucanases"/>
    <property type="match status" value="6"/>
</dbReference>
<dbReference type="InterPro" id="IPR051560">
    <property type="entry name" value="MAM_domain-containing"/>
</dbReference>
<dbReference type="SMART" id="SM00192">
    <property type="entry name" value="LDLa"/>
    <property type="match status" value="5"/>
</dbReference>
<feature type="disulfide bond" evidence="3">
    <location>
        <begin position="258"/>
        <end position="273"/>
    </location>
</feature>
<reference evidence="5 6" key="1">
    <citation type="journal article" date="2018" name="Gigascience">
        <title>Genomes of trombidid mites reveal novel predicted allergens and laterally-transferred genes associated with secondary metabolism.</title>
        <authorList>
            <person name="Dong X."/>
            <person name="Chaisiri K."/>
            <person name="Xia D."/>
            <person name="Armstrong S.D."/>
            <person name="Fang Y."/>
            <person name="Donnelly M.J."/>
            <person name="Kadowaki T."/>
            <person name="McGarry J.W."/>
            <person name="Darby A.C."/>
            <person name="Makepeace B.L."/>
        </authorList>
    </citation>
    <scope>NUCLEOTIDE SEQUENCE [LARGE SCALE GENOMIC DNA]</scope>
    <source>
        <strain evidence="5">UoL-UT</strain>
    </source>
</reference>
<keyword evidence="2" id="KW-0325">Glycoprotein</keyword>
<evidence type="ECO:0000256" key="3">
    <source>
        <dbReference type="PROSITE-ProRule" id="PRU00124"/>
    </source>
</evidence>
<dbReference type="CDD" id="cd00112">
    <property type="entry name" value="LDLa"/>
    <property type="match status" value="4"/>
</dbReference>
<dbReference type="PROSITE" id="PS50068">
    <property type="entry name" value="LDLRA_2"/>
    <property type="match status" value="4"/>
</dbReference>
<dbReference type="CDD" id="cd06263">
    <property type="entry name" value="MAM"/>
    <property type="match status" value="2"/>
</dbReference>